<keyword evidence="7 8" id="KW-0133">Cell shape</keyword>
<comment type="catalytic activity">
    <reaction evidence="7 8">
        <text>UDP-N-acetyl-alpha-D-muramoyl-L-alanine + D-glutamate + ATP = UDP-N-acetyl-alpha-D-muramoyl-L-alanyl-D-glutamate + ADP + phosphate + H(+)</text>
        <dbReference type="Rhea" id="RHEA:16429"/>
        <dbReference type="ChEBI" id="CHEBI:15378"/>
        <dbReference type="ChEBI" id="CHEBI:29986"/>
        <dbReference type="ChEBI" id="CHEBI:30616"/>
        <dbReference type="ChEBI" id="CHEBI:43474"/>
        <dbReference type="ChEBI" id="CHEBI:83898"/>
        <dbReference type="ChEBI" id="CHEBI:83900"/>
        <dbReference type="ChEBI" id="CHEBI:456216"/>
        <dbReference type="EC" id="6.3.2.9"/>
    </reaction>
</comment>
<dbReference type="SUPFAM" id="SSF53623">
    <property type="entry name" value="MurD-like peptide ligases, catalytic domain"/>
    <property type="match status" value="1"/>
</dbReference>
<dbReference type="InterPro" id="IPR036565">
    <property type="entry name" value="Mur-like_cat_sf"/>
</dbReference>
<dbReference type="SUPFAM" id="SSF53244">
    <property type="entry name" value="MurD-like peptide ligases, peptide-binding domain"/>
    <property type="match status" value="1"/>
</dbReference>
<dbReference type="Proteomes" id="UP001059934">
    <property type="component" value="Chromosome"/>
</dbReference>
<comment type="subcellular location">
    <subcellularLocation>
        <location evidence="1 7 8">Cytoplasm</location>
    </subcellularLocation>
</comment>
<feature type="domain" description="Mur ligase central" evidence="10">
    <location>
        <begin position="115"/>
        <end position="286"/>
    </location>
</feature>
<dbReference type="EMBL" id="CP103416">
    <property type="protein sequence ID" value="UVW35910.1"/>
    <property type="molecule type" value="Genomic_DNA"/>
</dbReference>
<feature type="binding site" evidence="7">
    <location>
        <begin position="117"/>
        <end position="123"/>
    </location>
    <ligand>
        <name>ATP</name>
        <dbReference type="ChEBI" id="CHEBI:30616"/>
    </ligand>
</feature>
<evidence type="ECO:0000256" key="7">
    <source>
        <dbReference type="HAMAP-Rule" id="MF_00639"/>
    </source>
</evidence>
<sequence length="454" mass="48005">MTNLIATNRNIAILGLGATGLSVARFLSSIGKSFVFADSRTAPPRLAEVREAYPDVPVVLGPFEADLLLGFDSVVVSPGIALQEPALVAAQQQKITLLGDVELFLAHAKAPVILITGSNGKSTVTKLVGEMAEASGLKVGVGGNLGTPMLDLLDHDKQLYVIELSSFQLELLTDTQGAISTILNISPDHMDRYAGLQQYHAAKHRIFRGASQVIYNRQDPLTNPLLSVAVKINNFGLNHPDLAGYGLLDEGGETWLAHGLKPLMPSAELAIKGRHNIANALAALALGQAAGLDMAAMLETLKTFKGLPHRCEYVATVDGVTYIDDSKGTNIGATVAALNGFGENHRANLILIAGGQGKGQNFNELKVPLSKFVKLLALFGEDAQSIAETLREPLSDSTQIETLSSLQSAVDTARAAAQPGDIVLLSPACASFDMFSGFEERGRCFQQAVMAVAA</sequence>
<keyword evidence="3 7" id="KW-0963">Cytoplasm</keyword>
<organism evidence="11 12">
    <name type="scientific">SAR92 clade bacterium H455</name>
    <dbReference type="NCBI Taxonomy" id="2974818"/>
    <lineage>
        <taxon>Bacteria</taxon>
        <taxon>Pseudomonadati</taxon>
        <taxon>Pseudomonadota</taxon>
        <taxon>Gammaproteobacteria</taxon>
        <taxon>Cellvibrionales</taxon>
        <taxon>Porticoccaceae</taxon>
        <taxon>SAR92 clade</taxon>
    </lineage>
</organism>
<keyword evidence="12" id="KW-1185">Reference proteome</keyword>
<evidence type="ECO:0000256" key="1">
    <source>
        <dbReference type="ARBA" id="ARBA00004496"/>
    </source>
</evidence>
<dbReference type="Pfam" id="PF02875">
    <property type="entry name" value="Mur_ligase_C"/>
    <property type="match status" value="1"/>
</dbReference>
<accession>A0ABY5TRD6</accession>
<dbReference type="GO" id="GO:0008764">
    <property type="term" value="F:UDP-N-acetylmuramoylalanine-D-glutamate ligase activity"/>
    <property type="evidence" value="ECO:0007669"/>
    <property type="project" value="UniProtKB-EC"/>
</dbReference>
<dbReference type="NCBIfam" id="TIGR01087">
    <property type="entry name" value="murD"/>
    <property type="match status" value="1"/>
</dbReference>
<comment type="similarity">
    <text evidence="7">Belongs to the MurCDEF family.</text>
</comment>
<keyword evidence="7 8" id="KW-0131">Cell cycle</keyword>
<protein>
    <recommendedName>
        <fullName evidence="7 8">UDP-N-acetylmuramoylalanine--D-glutamate ligase</fullName>
        <ecNumber evidence="7 8">6.3.2.9</ecNumber>
    </recommendedName>
    <alternativeName>
        <fullName evidence="7">D-glutamic acid-adding enzyme</fullName>
    </alternativeName>
    <alternativeName>
        <fullName evidence="7">UDP-N-acetylmuramoyl-L-alanyl-D-glutamate synthetase</fullName>
    </alternativeName>
</protein>
<dbReference type="Pfam" id="PF08245">
    <property type="entry name" value="Mur_ligase_M"/>
    <property type="match status" value="1"/>
</dbReference>
<comment type="pathway">
    <text evidence="2 7 8">Cell wall biogenesis; peptidoglycan biosynthesis.</text>
</comment>
<dbReference type="Pfam" id="PF21799">
    <property type="entry name" value="MurD-like_N"/>
    <property type="match status" value="1"/>
</dbReference>
<evidence type="ECO:0000256" key="5">
    <source>
        <dbReference type="ARBA" id="ARBA00022741"/>
    </source>
</evidence>
<evidence type="ECO:0000313" key="12">
    <source>
        <dbReference type="Proteomes" id="UP001059934"/>
    </source>
</evidence>
<dbReference type="InterPro" id="IPR036615">
    <property type="entry name" value="Mur_ligase_C_dom_sf"/>
</dbReference>
<evidence type="ECO:0000259" key="10">
    <source>
        <dbReference type="Pfam" id="PF08245"/>
    </source>
</evidence>
<dbReference type="SUPFAM" id="SSF51984">
    <property type="entry name" value="MurCD N-terminal domain"/>
    <property type="match status" value="1"/>
</dbReference>
<evidence type="ECO:0000256" key="8">
    <source>
        <dbReference type="RuleBase" id="RU003664"/>
    </source>
</evidence>
<dbReference type="PANTHER" id="PTHR43692">
    <property type="entry name" value="UDP-N-ACETYLMURAMOYLALANINE--D-GLUTAMATE LIGASE"/>
    <property type="match status" value="1"/>
</dbReference>
<evidence type="ECO:0000256" key="3">
    <source>
        <dbReference type="ARBA" id="ARBA00022490"/>
    </source>
</evidence>
<name>A0ABY5TRD6_9GAMM</name>
<keyword evidence="4 7" id="KW-0436">Ligase</keyword>
<feature type="domain" description="Mur ligase C-terminal" evidence="9">
    <location>
        <begin position="309"/>
        <end position="429"/>
    </location>
</feature>
<evidence type="ECO:0000256" key="4">
    <source>
        <dbReference type="ARBA" id="ARBA00022598"/>
    </source>
</evidence>
<keyword evidence="6 7" id="KW-0067">ATP-binding</keyword>
<dbReference type="PANTHER" id="PTHR43692:SF1">
    <property type="entry name" value="UDP-N-ACETYLMURAMOYLALANINE--D-GLUTAMATE LIGASE"/>
    <property type="match status" value="1"/>
</dbReference>
<comment type="function">
    <text evidence="7 8">Cell wall formation. Catalyzes the addition of glutamate to the nucleotide precursor UDP-N-acetylmuramoyl-L-alanine (UMA).</text>
</comment>
<keyword evidence="7 8" id="KW-0132">Cell division</keyword>
<dbReference type="InterPro" id="IPR005762">
    <property type="entry name" value="MurD"/>
</dbReference>
<dbReference type="InterPro" id="IPR004101">
    <property type="entry name" value="Mur_ligase_C"/>
</dbReference>
<dbReference type="EC" id="6.3.2.9" evidence="7 8"/>
<reference evidence="11" key="1">
    <citation type="submission" date="2022-08" db="EMBL/GenBank/DDBJ databases">
        <title>Catabolic pathway analysis in culturable SAR92 clade bacteria reveals their overlooked roles in DMSP degradation in coastal seas.</title>
        <authorList>
            <person name="He X."/>
            <person name="Zhang X."/>
            <person name="Zhang Y."/>
        </authorList>
    </citation>
    <scope>NUCLEOTIDE SEQUENCE</scope>
    <source>
        <strain evidence="11">H455</strain>
    </source>
</reference>
<keyword evidence="7 8" id="KW-0573">Peptidoglycan synthesis</keyword>
<proteinExistence type="inferred from homology"/>
<dbReference type="HAMAP" id="MF_00639">
    <property type="entry name" value="MurD"/>
    <property type="match status" value="1"/>
</dbReference>
<dbReference type="Gene3D" id="3.90.190.20">
    <property type="entry name" value="Mur ligase, C-terminal domain"/>
    <property type="match status" value="1"/>
</dbReference>
<gene>
    <name evidence="7 11" type="primary">murD</name>
    <name evidence="11" type="ORF">NYF23_04695</name>
</gene>
<dbReference type="InterPro" id="IPR013221">
    <property type="entry name" value="Mur_ligase_cen"/>
</dbReference>
<evidence type="ECO:0000256" key="2">
    <source>
        <dbReference type="ARBA" id="ARBA00004752"/>
    </source>
</evidence>
<keyword evidence="5 7" id="KW-0547">Nucleotide-binding</keyword>
<keyword evidence="7 8" id="KW-0961">Cell wall biogenesis/degradation</keyword>
<dbReference type="Gene3D" id="3.40.1190.10">
    <property type="entry name" value="Mur-like, catalytic domain"/>
    <property type="match status" value="1"/>
</dbReference>
<evidence type="ECO:0000313" key="11">
    <source>
        <dbReference type="EMBL" id="UVW35910.1"/>
    </source>
</evidence>
<dbReference type="Gene3D" id="3.40.50.720">
    <property type="entry name" value="NAD(P)-binding Rossmann-like Domain"/>
    <property type="match status" value="1"/>
</dbReference>
<evidence type="ECO:0000259" key="9">
    <source>
        <dbReference type="Pfam" id="PF02875"/>
    </source>
</evidence>
<evidence type="ECO:0000256" key="6">
    <source>
        <dbReference type="ARBA" id="ARBA00022840"/>
    </source>
</evidence>